<reference evidence="2 3" key="1">
    <citation type="journal article" date="2021" name="BMC Genomics">
        <title>Datura genome reveals duplications of psychoactive alkaloid biosynthetic genes and high mutation rate following tissue culture.</title>
        <authorList>
            <person name="Rajewski A."/>
            <person name="Carter-House D."/>
            <person name="Stajich J."/>
            <person name="Litt A."/>
        </authorList>
    </citation>
    <scope>NUCLEOTIDE SEQUENCE [LARGE SCALE GENOMIC DNA]</scope>
    <source>
        <strain evidence="2">AR-01</strain>
    </source>
</reference>
<evidence type="ECO:0000313" key="3">
    <source>
        <dbReference type="Proteomes" id="UP000823775"/>
    </source>
</evidence>
<dbReference type="EMBL" id="JACEIK010009982">
    <property type="protein sequence ID" value="MCE3214850.1"/>
    <property type="molecule type" value="Genomic_DNA"/>
</dbReference>
<comment type="caution">
    <text evidence="2">The sequence shown here is derived from an EMBL/GenBank/DDBJ whole genome shotgun (WGS) entry which is preliminary data.</text>
</comment>
<name>A0ABS8WRZ8_DATST</name>
<keyword evidence="3" id="KW-1185">Reference proteome</keyword>
<organism evidence="2 3">
    <name type="scientific">Datura stramonium</name>
    <name type="common">Jimsonweed</name>
    <name type="synonym">Common thornapple</name>
    <dbReference type="NCBI Taxonomy" id="4076"/>
    <lineage>
        <taxon>Eukaryota</taxon>
        <taxon>Viridiplantae</taxon>
        <taxon>Streptophyta</taxon>
        <taxon>Embryophyta</taxon>
        <taxon>Tracheophyta</taxon>
        <taxon>Spermatophyta</taxon>
        <taxon>Magnoliopsida</taxon>
        <taxon>eudicotyledons</taxon>
        <taxon>Gunneridae</taxon>
        <taxon>Pentapetalae</taxon>
        <taxon>asterids</taxon>
        <taxon>lamiids</taxon>
        <taxon>Solanales</taxon>
        <taxon>Solanaceae</taxon>
        <taxon>Solanoideae</taxon>
        <taxon>Datureae</taxon>
        <taxon>Datura</taxon>
    </lineage>
</organism>
<sequence length="101" mass="11267">MHDVTLVLRDYICEASVTLRVRDAAQKLRMTCARRSLSSATAGARRPSTSVVQPAMHQGVSNGQNSTPTSTRKRNFQSQIKSAKEQEKHKSTTINTLFIFM</sequence>
<gene>
    <name evidence="2" type="ORF">HAX54_053522</name>
</gene>
<accession>A0ABS8WRZ8</accession>
<proteinExistence type="predicted"/>
<feature type="compositionally biased region" description="Polar residues" evidence="1">
    <location>
        <begin position="36"/>
        <end position="52"/>
    </location>
</feature>
<evidence type="ECO:0000256" key="1">
    <source>
        <dbReference type="SAM" id="MobiDB-lite"/>
    </source>
</evidence>
<evidence type="ECO:0000313" key="2">
    <source>
        <dbReference type="EMBL" id="MCE3214850.1"/>
    </source>
</evidence>
<feature type="region of interest" description="Disordered" evidence="1">
    <location>
        <begin position="35"/>
        <end position="92"/>
    </location>
</feature>
<protein>
    <submittedName>
        <fullName evidence="2">Uncharacterized protein</fullName>
    </submittedName>
</protein>
<feature type="compositionally biased region" description="Polar residues" evidence="1">
    <location>
        <begin position="59"/>
        <end position="81"/>
    </location>
</feature>
<dbReference type="Proteomes" id="UP000823775">
    <property type="component" value="Unassembled WGS sequence"/>
</dbReference>